<dbReference type="EMBL" id="FNEK01000022">
    <property type="protein sequence ID" value="SDJ70229.1"/>
    <property type="molecule type" value="Genomic_DNA"/>
</dbReference>
<dbReference type="STRING" id="571298.SAMN04488026_102257"/>
<dbReference type="OrthoDB" id="7301318at2"/>
<feature type="domain" description="N-acetyltransferase" evidence="1">
    <location>
        <begin position="109"/>
        <end position="242"/>
    </location>
</feature>
<sequence>MTTPDLAALFAATETTWPARRVIELPGWHVREGAGGGQRVSSASATTRSPSIPAMEGAQAALHQVPLAMIRPGEEALDAALEAAGYWIKDPVTLYLSEIGTLAVQPPPVAAFHVSWPPMRVQEEIWREAGIGPDRLAVMDRVETQKCAILGRNSDRPAGTAFVALDGQIAVLHALEVSPGLRRKGAAVHMMRGAAIWARDFGAKWFCVLVTKANTPANALYSSLGMRPTGGYHYRIKTPDRG</sequence>
<dbReference type="Gene3D" id="3.40.630.30">
    <property type="match status" value="1"/>
</dbReference>
<evidence type="ECO:0000259" key="1">
    <source>
        <dbReference type="PROSITE" id="PS51186"/>
    </source>
</evidence>
<dbReference type="PROSITE" id="PS51186">
    <property type="entry name" value="GNAT"/>
    <property type="match status" value="1"/>
</dbReference>
<evidence type="ECO:0000313" key="3">
    <source>
        <dbReference type="Proteomes" id="UP000199382"/>
    </source>
</evidence>
<dbReference type="Proteomes" id="UP000199382">
    <property type="component" value="Unassembled WGS sequence"/>
</dbReference>
<keyword evidence="3" id="KW-1185">Reference proteome</keyword>
<dbReference type="RefSeq" id="WP_093156077.1">
    <property type="nucleotide sequence ID" value="NZ_FNEK01000022.1"/>
</dbReference>
<gene>
    <name evidence="2" type="ORF">SAMN04488026_102257</name>
</gene>
<dbReference type="InterPro" id="IPR016181">
    <property type="entry name" value="Acyl_CoA_acyltransferase"/>
</dbReference>
<evidence type="ECO:0000313" key="2">
    <source>
        <dbReference type="EMBL" id="SDJ70229.1"/>
    </source>
</evidence>
<dbReference type="Pfam" id="PF00583">
    <property type="entry name" value="Acetyltransf_1"/>
    <property type="match status" value="1"/>
</dbReference>
<name>A0A1G8VW53_9RHOB</name>
<keyword evidence="2" id="KW-0808">Transferase</keyword>
<accession>A0A1G8VW53</accession>
<organism evidence="2 3">
    <name type="scientific">Aliiruegeria lutimaris</name>
    <dbReference type="NCBI Taxonomy" id="571298"/>
    <lineage>
        <taxon>Bacteria</taxon>
        <taxon>Pseudomonadati</taxon>
        <taxon>Pseudomonadota</taxon>
        <taxon>Alphaproteobacteria</taxon>
        <taxon>Rhodobacterales</taxon>
        <taxon>Roseobacteraceae</taxon>
        <taxon>Aliiruegeria</taxon>
    </lineage>
</organism>
<dbReference type="AlphaFoldDB" id="A0A1G8VW53"/>
<protein>
    <submittedName>
        <fullName evidence="2">Acetyltransferase (GNAT) family protein</fullName>
    </submittedName>
</protein>
<reference evidence="2 3" key="1">
    <citation type="submission" date="2016-10" db="EMBL/GenBank/DDBJ databases">
        <authorList>
            <person name="de Groot N.N."/>
        </authorList>
    </citation>
    <scope>NUCLEOTIDE SEQUENCE [LARGE SCALE GENOMIC DNA]</scope>
    <source>
        <strain evidence="2 3">DSM 25294</strain>
    </source>
</reference>
<dbReference type="InterPro" id="IPR000182">
    <property type="entry name" value="GNAT_dom"/>
</dbReference>
<dbReference type="CDD" id="cd04301">
    <property type="entry name" value="NAT_SF"/>
    <property type="match status" value="1"/>
</dbReference>
<dbReference type="SUPFAM" id="SSF55729">
    <property type="entry name" value="Acyl-CoA N-acyltransferases (Nat)"/>
    <property type="match status" value="1"/>
</dbReference>
<proteinExistence type="predicted"/>
<dbReference type="GO" id="GO:0016747">
    <property type="term" value="F:acyltransferase activity, transferring groups other than amino-acyl groups"/>
    <property type="evidence" value="ECO:0007669"/>
    <property type="project" value="InterPro"/>
</dbReference>